<keyword evidence="2" id="KW-1133">Transmembrane helix</keyword>
<gene>
    <name evidence="3" type="ORF">GTP23_06565</name>
</gene>
<keyword evidence="2" id="KW-0472">Membrane</keyword>
<organism evidence="3 4">
    <name type="scientific">Duganella fentianensis</name>
    <dbReference type="NCBI Taxonomy" id="2692177"/>
    <lineage>
        <taxon>Bacteria</taxon>
        <taxon>Pseudomonadati</taxon>
        <taxon>Pseudomonadota</taxon>
        <taxon>Betaproteobacteria</taxon>
        <taxon>Burkholderiales</taxon>
        <taxon>Oxalobacteraceae</taxon>
        <taxon>Telluria group</taxon>
        <taxon>Duganella</taxon>
    </lineage>
</organism>
<dbReference type="AlphaFoldDB" id="A0A845I0V9"/>
<evidence type="ECO:0000256" key="2">
    <source>
        <dbReference type="SAM" id="Phobius"/>
    </source>
</evidence>
<dbReference type="EMBL" id="WWCL01000001">
    <property type="protein sequence ID" value="MYN44736.1"/>
    <property type="molecule type" value="Genomic_DNA"/>
</dbReference>
<proteinExistence type="predicted"/>
<comment type="caution">
    <text evidence="3">The sequence shown here is derived from an EMBL/GenBank/DDBJ whole genome shotgun (WGS) entry which is preliminary data.</text>
</comment>
<evidence type="ECO:0008006" key="5">
    <source>
        <dbReference type="Google" id="ProtNLM"/>
    </source>
</evidence>
<keyword evidence="2" id="KW-0812">Transmembrane</keyword>
<dbReference type="Proteomes" id="UP000444316">
    <property type="component" value="Unassembled WGS sequence"/>
</dbReference>
<keyword evidence="1" id="KW-0175">Coiled coil</keyword>
<dbReference type="PIRSF" id="PIRSF030959">
    <property type="entry name" value="UCP030959"/>
    <property type="match status" value="1"/>
</dbReference>
<name>A0A845I0V9_9BURK</name>
<feature type="transmembrane region" description="Helical" evidence="2">
    <location>
        <begin position="27"/>
        <end position="50"/>
    </location>
</feature>
<feature type="coiled-coil region" evidence="1">
    <location>
        <begin position="209"/>
        <end position="236"/>
    </location>
</feature>
<evidence type="ECO:0000313" key="4">
    <source>
        <dbReference type="Proteomes" id="UP000444316"/>
    </source>
</evidence>
<dbReference type="RefSeq" id="WP_161034343.1">
    <property type="nucleotide sequence ID" value="NZ_WWCL01000001.1"/>
</dbReference>
<sequence length="250" mass="27106">MTIFGVGLHVLIALFFAVHVIRSGQQLYWLMILFMFPLLGSVVYFIAIYLPDSKLHHGARQAVAVAARAMDPGRELREAREAYDFTPTAQNQMRLAAAQLAAGAAAEAAATYEACLQGPFAGDLEIRFGAARASLAADNAAAAVTHLQTIRASDAGFRGEQVTLLLAQALAAAGRASEAGAEFDHALARYNSFATQAEYAIWAAGQGDAAKARQLYAELQRTMDRWNRHTRDMNQELIRRLQAAMAALPR</sequence>
<protein>
    <recommendedName>
        <fullName evidence="5">Tetratricopeptide repeat protein</fullName>
    </recommendedName>
</protein>
<reference evidence="3" key="1">
    <citation type="submission" date="2019-12" db="EMBL/GenBank/DDBJ databases">
        <title>Novel species isolated from a subtropical stream in China.</title>
        <authorList>
            <person name="Lu H."/>
        </authorList>
    </citation>
    <scope>NUCLEOTIDE SEQUENCE [LARGE SCALE GENOMIC DNA]</scope>
    <source>
        <strain evidence="3">FT93W</strain>
    </source>
</reference>
<dbReference type="InterPro" id="IPR014562">
    <property type="entry name" value="UCP030959_TPR_rpt-cont"/>
</dbReference>
<accession>A0A845I0V9</accession>
<evidence type="ECO:0000313" key="3">
    <source>
        <dbReference type="EMBL" id="MYN44736.1"/>
    </source>
</evidence>
<evidence type="ECO:0000256" key="1">
    <source>
        <dbReference type="SAM" id="Coils"/>
    </source>
</evidence>
<keyword evidence="4" id="KW-1185">Reference proteome</keyword>